<accession>A0A1C3W1N0</accession>
<sequence>MSAISALVQSNAVHMMTDSLLYVRGKVVQTDFPKCLPIRGMRAAIASTGPASFAYLLAEMLATSCTTFDQVAAKDREWFHGAFDWYIENERAGASEYATVVLIGWLEAEDRPAAFAIELSNGGEKAEWVKRNNAHTDPSNVAHNLVELPILANPIPPVEDLRAAGWRLGVDRDARDAEVDLLHMLEIQRRRRATDGRYYVGGHAVLTTVTREGVAQRAVHHWPEDRVGKPIRPKPMDWKGWRTRRVAA</sequence>
<dbReference type="RefSeq" id="WP_091956787.1">
    <property type="nucleotide sequence ID" value="NZ_FMAI01000006.1"/>
</dbReference>
<dbReference type="AlphaFoldDB" id="A0A1C3W1N0"/>
<dbReference type="EMBL" id="FMAI01000006">
    <property type="protein sequence ID" value="SCB33811.1"/>
    <property type="molecule type" value="Genomic_DNA"/>
</dbReference>
<reference evidence="2" key="1">
    <citation type="submission" date="2016-08" db="EMBL/GenBank/DDBJ databases">
        <authorList>
            <person name="Varghese N."/>
            <person name="Submissions Spin"/>
        </authorList>
    </citation>
    <scope>NUCLEOTIDE SEQUENCE [LARGE SCALE GENOMIC DNA]</scope>
    <source>
        <strain evidence="2">ERR11</strain>
    </source>
</reference>
<proteinExistence type="predicted"/>
<protein>
    <submittedName>
        <fullName evidence="1">Uncharacterized protein</fullName>
    </submittedName>
</protein>
<evidence type="ECO:0000313" key="1">
    <source>
        <dbReference type="EMBL" id="SCB33811.1"/>
    </source>
</evidence>
<gene>
    <name evidence="1" type="ORF">GA0061098_1006170</name>
</gene>
<dbReference type="Proteomes" id="UP000199184">
    <property type="component" value="Unassembled WGS sequence"/>
</dbReference>
<evidence type="ECO:0000313" key="2">
    <source>
        <dbReference type="Proteomes" id="UP000199184"/>
    </source>
</evidence>
<keyword evidence="2" id="KW-1185">Reference proteome</keyword>
<name>A0A1C3W1N0_9BRAD</name>
<organism evidence="1 2">
    <name type="scientific">Bradyrhizobium shewense</name>
    <dbReference type="NCBI Taxonomy" id="1761772"/>
    <lineage>
        <taxon>Bacteria</taxon>
        <taxon>Pseudomonadati</taxon>
        <taxon>Pseudomonadota</taxon>
        <taxon>Alphaproteobacteria</taxon>
        <taxon>Hyphomicrobiales</taxon>
        <taxon>Nitrobacteraceae</taxon>
        <taxon>Bradyrhizobium</taxon>
    </lineage>
</organism>